<dbReference type="Pfam" id="PF13439">
    <property type="entry name" value="Glyco_transf_4"/>
    <property type="match status" value="1"/>
</dbReference>
<dbReference type="PANTHER" id="PTHR45947">
    <property type="entry name" value="SULFOQUINOVOSYL TRANSFERASE SQD2"/>
    <property type="match status" value="1"/>
</dbReference>
<reference evidence="3 4" key="1">
    <citation type="submission" date="2023-07" db="EMBL/GenBank/DDBJ databases">
        <title>Genomic Encyclopedia of Type Strains, Phase IV (KMG-IV): sequencing the most valuable type-strain genomes for metagenomic binning, comparative biology and taxonomic classification.</title>
        <authorList>
            <person name="Goeker M."/>
        </authorList>
    </citation>
    <scope>NUCLEOTIDE SEQUENCE [LARGE SCALE GENOMIC DNA]</scope>
    <source>
        <strain evidence="3 4">DSM 19092</strain>
    </source>
</reference>
<evidence type="ECO:0000259" key="1">
    <source>
        <dbReference type="Pfam" id="PF00534"/>
    </source>
</evidence>
<dbReference type="Gene3D" id="3.40.50.2000">
    <property type="entry name" value="Glycogen Phosphorylase B"/>
    <property type="match status" value="2"/>
</dbReference>
<name>A0ABT9VND8_9BACI</name>
<feature type="domain" description="Glycosyl transferase family 1" evidence="1">
    <location>
        <begin position="163"/>
        <end position="332"/>
    </location>
</feature>
<proteinExistence type="predicted"/>
<dbReference type="SUPFAM" id="SSF53756">
    <property type="entry name" value="UDP-Glycosyltransferase/glycogen phosphorylase"/>
    <property type="match status" value="1"/>
</dbReference>
<sequence length="361" mass="41491">MGKVAVVRTEYLPISETFIYNELVNLTKFSPVVFTKKLVNLDKFPFEPIIQYERKKDLLSHVQNHQVDLIHARFGIAGINVLKVKQKANLPMITSFHGFDLPSNQRVYEKYYRDRIQDLFEEGELFTVASRYMKNILMEYGCPEEKIVVHYSGIDIHHFPFEPKKKPHDGEIIILSVGRLVHKKGMDLLIEAFSFVSENVPHVKLRIAGDGPLREKLENQIKKLNLTEKVKLLGAISHGEVAQEMRNASFFVLASHTDYNGNQEGIPNVLKEAMACGLPVVSTRHAGIPELVSHGQSGFLAEENDSQDLAKWMIKMIQNENKWYEMGKKGREIVTKDFHLQKQVQQLEFLYTNIINECKNK</sequence>
<comment type="caution">
    <text evidence="3">The sequence shown here is derived from an EMBL/GenBank/DDBJ whole genome shotgun (WGS) entry which is preliminary data.</text>
</comment>
<keyword evidence="4" id="KW-1185">Reference proteome</keyword>
<dbReference type="InterPro" id="IPR028098">
    <property type="entry name" value="Glyco_trans_4-like_N"/>
</dbReference>
<dbReference type="EMBL" id="JAUSTR010000004">
    <property type="protein sequence ID" value="MDQ0162483.1"/>
    <property type="molecule type" value="Genomic_DNA"/>
</dbReference>
<dbReference type="PANTHER" id="PTHR45947:SF3">
    <property type="entry name" value="SULFOQUINOVOSYL TRANSFERASE SQD2"/>
    <property type="match status" value="1"/>
</dbReference>
<evidence type="ECO:0000313" key="4">
    <source>
        <dbReference type="Proteomes" id="UP001225646"/>
    </source>
</evidence>
<dbReference type="RefSeq" id="WP_419151899.1">
    <property type="nucleotide sequence ID" value="NZ_JAUSTR010000004.1"/>
</dbReference>
<dbReference type="InterPro" id="IPR050194">
    <property type="entry name" value="Glycosyltransferase_grp1"/>
</dbReference>
<evidence type="ECO:0000259" key="2">
    <source>
        <dbReference type="Pfam" id="PF13439"/>
    </source>
</evidence>
<dbReference type="Pfam" id="PF00534">
    <property type="entry name" value="Glycos_transf_1"/>
    <property type="match status" value="1"/>
</dbReference>
<dbReference type="InterPro" id="IPR001296">
    <property type="entry name" value="Glyco_trans_1"/>
</dbReference>
<protein>
    <submittedName>
        <fullName evidence="3">Glycosyltransferase involved in cell wall biosynthesis</fullName>
    </submittedName>
</protein>
<evidence type="ECO:0000313" key="3">
    <source>
        <dbReference type="EMBL" id="MDQ0162483.1"/>
    </source>
</evidence>
<feature type="domain" description="Glycosyltransferase subfamily 4-like N-terminal" evidence="2">
    <location>
        <begin position="51"/>
        <end position="156"/>
    </location>
</feature>
<organism evidence="3 4">
    <name type="scientific">Aeribacillus alveayuensis</name>
    <dbReference type="NCBI Taxonomy" id="279215"/>
    <lineage>
        <taxon>Bacteria</taxon>
        <taxon>Bacillati</taxon>
        <taxon>Bacillota</taxon>
        <taxon>Bacilli</taxon>
        <taxon>Bacillales</taxon>
        <taxon>Bacillaceae</taxon>
        <taxon>Aeribacillus</taxon>
    </lineage>
</organism>
<accession>A0ABT9VND8</accession>
<dbReference type="Proteomes" id="UP001225646">
    <property type="component" value="Unassembled WGS sequence"/>
</dbReference>
<gene>
    <name evidence="3" type="ORF">J2S06_001560</name>
</gene>